<organism evidence="5 6">
    <name type="scientific">Phialocephala subalpina</name>
    <dbReference type="NCBI Taxonomy" id="576137"/>
    <lineage>
        <taxon>Eukaryota</taxon>
        <taxon>Fungi</taxon>
        <taxon>Dikarya</taxon>
        <taxon>Ascomycota</taxon>
        <taxon>Pezizomycotina</taxon>
        <taxon>Leotiomycetes</taxon>
        <taxon>Helotiales</taxon>
        <taxon>Mollisiaceae</taxon>
        <taxon>Phialocephala</taxon>
        <taxon>Phialocephala fortinii species complex</taxon>
    </lineage>
</organism>
<dbReference type="Gene3D" id="1.20.58.340">
    <property type="entry name" value="Magnesium transport protein CorA, transmembrane region"/>
    <property type="match status" value="1"/>
</dbReference>
<keyword evidence="1" id="KW-0175">Coiled coil</keyword>
<evidence type="ECO:0000256" key="2">
    <source>
        <dbReference type="SAM" id="MobiDB-lite"/>
    </source>
</evidence>
<reference evidence="5 6" key="1">
    <citation type="submission" date="2016-03" db="EMBL/GenBank/DDBJ databases">
        <authorList>
            <person name="Ploux O."/>
        </authorList>
    </citation>
    <scope>NUCLEOTIDE SEQUENCE [LARGE SCALE GENOMIC DNA]</scope>
    <source>
        <strain evidence="5 6">UAMH 11012</strain>
    </source>
</reference>
<dbReference type="OrthoDB" id="5396681at2759"/>
<evidence type="ECO:0000256" key="3">
    <source>
        <dbReference type="SAM" id="Phobius"/>
    </source>
</evidence>
<keyword evidence="3" id="KW-0812">Transmembrane</keyword>
<gene>
    <name evidence="5" type="ORF">PAC_02361</name>
</gene>
<dbReference type="Pfam" id="PF26616">
    <property type="entry name" value="CorA-like"/>
    <property type="match status" value="2"/>
</dbReference>
<evidence type="ECO:0000313" key="5">
    <source>
        <dbReference type="EMBL" id="CZR52484.1"/>
    </source>
</evidence>
<name>A0A1L7WI84_9HELO</name>
<keyword evidence="6" id="KW-1185">Reference proteome</keyword>
<keyword evidence="3" id="KW-0472">Membrane</keyword>
<feature type="domain" description="CorA-like transporter" evidence="4">
    <location>
        <begin position="15"/>
        <end position="72"/>
    </location>
</feature>
<sequence length="491" mass="56677">MTNNDIFRDLFNKFNAERLFYNEEKTDVELWEYKDHASGFVSRRSANHMDLRNHLVGAQLFAQVDPECRFVYEKSSGLNGVYHETRLTDYQPHFELRDLGRSSHDFQLCYNLKSVELSDGQLRIPWSVRILAVYHRFDVITGLIFWTIVKGDELTKRRIKAATSAGNQSSPELGNPSQAFSLILDTQLIIFGRCREKWRRYISYLEDLQDATTRRAITTSFDRLSGQKSMDPPIPTAATSPGMIKRNLTPLGPNIVGRKDQRDSARDQVKHQDRHRHQAVLHGPRLLPDFPDDIKNGSLTKLKEFEITVASIINDLETQYSRADTLLSTLTNRKGLVSASPLPHLTSLTLLNGILDYRNTEASKSFAEKAEASTREMQNMTEEMKELTQKTKQETESMRIITLVTLFFLPGTFIWTIMSSDILQHSKIDETNKFEEDYSSEALKRYVEITVPLMAITSTAWYFVYLWVDKREDVKALKRRFEAKWSSDHKA</sequence>
<accession>A0A1L7WI84</accession>
<dbReference type="EMBL" id="FJOG01000002">
    <property type="protein sequence ID" value="CZR52484.1"/>
    <property type="molecule type" value="Genomic_DNA"/>
</dbReference>
<feature type="transmembrane region" description="Helical" evidence="3">
    <location>
        <begin position="400"/>
        <end position="418"/>
    </location>
</feature>
<feature type="domain" description="CorA-like transporter" evidence="4">
    <location>
        <begin position="77"/>
        <end position="216"/>
    </location>
</feature>
<evidence type="ECO:0000313" key="6">
    <source>
        <dbReference type="Proteomes" id="UP000184330"/>
    </source>
</evidence>
<dbReference type="Proteomes" id="UP000184330">
    <property type="component" value="Unassembled WGS sequence"/>
</dbReference>
<protein>
    <recommendedName>
        <fullName evidence="4">CorA-like transporter domain-containing protein</fullName>
    </recommendedName>
</protein>
<evidence type="ECO:0000256" key="1">
    <source>
        <dbReference type="SAM" id="Coils"/>
    </source>
</evidence>
<dbReference type="InterPro" id="IPR058257">
    <property type="entry name" value="CorA-like_dom"/>
</dbReference>
<feature type="region of interest" description="Disordered" evidence="2">
    <location>
        <begin position="224"/>
        <end position="243"/>
    </location>
</feature>
<feature type="region of interest" description="Disordered" evidence="2">
    <location>
        <begin position="250"/>
        <end position="277"/>
    </location>
</feature>
<feature type="compositionally biased region" description="Basic and acidic residues" evidence="2">
    <location>
        <begin position="257"/>
        <end position="271"/>
    </location>
</feature>
<dbReference type="STRING" id="576137.A0A1L7WI84"/>
<feature type="coiled-coil region" evidence="1">
    <location>
        <begin position="370"/>
        <end position="397"/>
    </location>
</feature>
<proteinExistence type="predicted"/>
<evidence type="ECO:0000259" key="4">
    <source>
        <dbReference type="Pfam" id="PF26616"/>
    </source>
</evidence>
<feature type="transmembrane region" description="Helical" evidence="3">
    <location>
        <begin position="449"/>
        <end position="468"/>
    </location>
</feature>
<keyword evidence="3" id="KW-1133">Transmembrane helix</keyword>
<dbReference type="AlphaFoldDB" id="A0A1L7WI84"/>